<protein>
    <submittedName>
        <fullName evidence="6">RED_N domain-containing protein</fullName>
    </submittedName>
</protein>
<reference evidence="6 7" key="3">
    <citation type="journal article" date="2017" name="G3 (Bethesda)">
        <title>Comparative analysis highlights variable genome content of wheat rusts and divergence of the mating loci.</title>
        <authorList>
            <person name="Cuomo C.A."/>
            <person name="Bakkeren G."/>
            <person name="Khalil H.B."/>
            <person name="Panwar V."/>
            <person name="Joly D."/>
            <person name="Linning R."/>
            <person name="Sakthikumar S."/>
            <person name="Song X."/>
            <person name="Adiconis X."/>
            <person name="Fan L."/>
            <person name="Goldberg J.M."/>
            <person name="Levin J.Z."/>
            <person name="Young S."/>
            <person name="Zeng Q."/>
            <person name="Anikster Y."/>
            <person name="Bruce M."/>
            <person name="Wang M."/>
            <person name="Yin C."/>
            <person name="McCallum B."/>
            <person name="Szabo L.J."/>
            <person name="Hulbert S."/>
            <person name="Chen X."/>
            <person name="Fellers J.P."/>
        </authorList>
    </citation>
    <scope>NUCLEOTIDE SEQUENCE</scope>
    <source>
        <strain evidence="6">isolate 1-1 / race 1 (BBBD)</strain>
        <strain evidence="7">Isolate 1-1 / race 1 (BBBD)</strain>
    </source>
</reference>
<feature type="compositionally biased region" description="Basic and acidic residues" evidence="3">
    <location>
        <begin position="424"/>
        <end position="434"/>
    </location>
</feature>
<proteinExistence type="predicted"/>
<dbReference type="Proteomes" id="UP000005240">
    <property type="component" value="Unassembled WGS sequence"/>
</dbReference>
<feature type="compositionally biased region" description="Basic and acidic residues" evidence="3">
    <location>
        <begin position="371"/>
        <end position="387"/>
    </location>
</feature>
<feature type="compositionally biased region" description="Acidic residues" evidence="3">
    <location>
        <begin position="401"/>
        <end position="410"/>
    </location>
</feature>
<feature type="compositionally biased region" description="Polar residues" evidence="3">
    <location>
        <begin position="282"/>
        <end position="297"/>
    </location>
</feature>
<dbReference type="STRING" id="630390.A0A180H2B9"/>
<feature type="region of interest" description="Disordered" evidence="3">
    <location>
        <begin position="230"/>
        <end position="515"/>
    </location>
</feature>
<feature type="compositionally biased region" description="Basic and acidic residues" evidence="3">
    <location>
        <begin position="64"/>
        <end position="98"/>
    </location>
</feature>
<reference evidence="5" key="2">
    <citation type="submission" date="2016-05" db="EMBL/GenBank/DDBJ databases">
        <title>Comparative analysis highlights variable genome content of wheat rusts and divergence of the mating loci.</title>
        <authorList>
            <person name="Cuomo C.A."/>
            <person name="Bakkeren G."/>
            <person name="Szabo L."/>
            <person name="Khalil H."/>
            <person name="Joly D."/>
            <person name="Goldberg J."/>
            <person name="Young S."/>
            <person name="Zeng Q."/>
            <person name="Fellers J."/>
        </authorList>
    </citation>
    <scope>NUCLEOTIDE SEQUENCE [LARGE SCALE GENOMIC DNA]</scope>
    <source>
        <strain evidence="5">1-1 BBBD Race 1</strain>
    </source>
</reference>
<dbReference type="AlphaFoldDB" id="A0A180H2B9"/>
<dbReference type="EnsemblFungi" id="PTTG_01695-t43_1">
    <property type="protein sequence ID" value="PTTG_01695-t43_1-p1"/>
    <property type="gene ID" value="PTTG_01695"/>
</dbReference>
<feature type="compositionally biased region" description="Pro residues" evidence="3">
    <location>
        <begin position="451"/>
        <end position="463"/>
    </location>
</feature>
<evidence type="ECO:0000256" key="1">
    <source>
        <dbReference type="ARBA" id="ARBA00004123"/>
    </source>
</evidence>
<comment type="subcellular location">
    <subcellularLocation>
        <location evidence="1">Nucleus</location>
    </subcellularLocation>
</comment>
<name>A0A180H2B9_PUCT1</name>
<keyword evidence="2" id="KW-0539">Nucleus</keyword>
<feature type="region of interest" description="Disordered" evidence="3">
    <location>
        <begin position="1"/>
        <end position="98"/>
    </location>
</feature>
<dbReference type="OrthoDB" id="3366823at2759"/>
<evidence type="ECO:0000313" key="6">
    <source>
        <dbReference type="EnsemblFungi" id="PTTG_01695-t43_1-p1"/>
    </source>
</evidence>
<feature type="compositionally biased region" description="Polar residues" evidence="3">
    <location>
        <begin position="319"/>
        <end position="335"/>
    </location>
</feature>
<evidence type="ECO:0000313" key="5">
    <source>
        <dbReference type="EMBL" id="OAV98749.1"/>
    </source>
</evidence>
<sequence length="540" mass="59428">MDQDAFRALLSTTNPSQSTQHSRPNGRLVLGGGSTNRSTNPSQPSGSTYKPVPSTSLKPRKSKPKEPADGTVKGSDRSSHGGYRDRASERRQGLDGDFAEAEHLLENFQARVAAAGSQMDKDVLEQQTKYLGGDERHTILVKGLDHALLERRKAELSEGGKLGQVTDDDLEIAYQQNGNKAPSEEIALPSTSSKAAKKKHRDELLEQLKAARTPADLVVVEKLKAAGKFKPIGFTSVQDKNQDEERKERKRRKAEKKKKKAIKAEQAVEPTPPSLVSHPLNDKSQSTGGSKDTSTAAETPAIDGHEDSSPQTAKKPVEPSNNTAPVVTLPDTNVQPKEIDKKNEPIEDEDFDIFGDAGEYKGLDDDSSDDERDRDRKVQADVPRDAGLDSSGPKKRKTYFEDDDDESEPDDPVKPKPIEQSVCRAHDARRKTMEIEDPEEDPEARYRLPGEAPPPDQAPPPRPTKLEGLSGSADIRSILAADAFQEKEEKRKAKKQKNKSDGVDKVLSDKDRLNRDVLEMENYLKRKKNKSAPAATTSKS</sequence>
<keyword evidence="7" id="KW-1185">Reference proteome</keyword>
<accession>A0A180H2B9</accession>
<dbReference type="PANTHER" id="PTHR12765">
    <property type="entry name" value="RED PROTEIN IK FACTOR CYTOKINE IK"/>
    <property type="match status" value="1"/>
</dbReference>
<reference evidence="5" key="1">
    <citation type="submission" date="2009-11" db="EMBL/GenBank/DDBJ databases">
        <authorList>
            <consortium name="The Broad Institute Genome Sequencing Platform"/>
            <person name="Ward D."/>
            <person name="Feldgarden M."/>
            <person name="Earl A."/>
            <person name="Young S.K."/>
            <person name="Zeng Q."/>
            <person name="Koehrsen M."/>
            <person name="Alvarado L."/>
            <person name="Berlin A."/>
            <person name="Bochicchio J."/>
            <person name="Borenstein D."/>
            <person name="Chapman S.B."/>
            <person name="Chen Z."/>
            <person name="Engels R."/>
            <person name="Freedman E."/>
            <person name="Gellesch M."/>
            <person name="Goldberg J."/>
            <person name="Griggs A."/>
            <person name="Gujja S."/>
            <person name="Heilman E."/>
            <person name="Heiman D."/>
            <person name="Hepburn T."/>
            <person name="Howarth C."/>
            <person name="Jen D."/>
            <person name="Larson L."/>
            <person name="Lewis B."/>
            <person name="Mehta T."/>
            <person name="Park D."/>
            <person name="Pearson M."/>
            <person name="Roberts A."/>
            <person name="Saif S."/>
            <person name="Shea T."/>
            <person name="Shenoy N."/>
            <person name="Sisk P."/>
            <person name="Stolte C."/>
            <person name="Sykes S."/>
            <person name="Thomson T."/>
            <person name="Walk T."/>
            <person name="White J."/>
            <person name="Yandava C."/>
            <person name="Izard J."/>
            <person name="Baranova O.V."/>
            <person name="Blanton J.M."/>
            <person name="Tanner A.C."/>
            <person name="Dewhirst F.E."/>
            <person name="Haas B."/>
            <person name="Nusbaum C."/>
            <person name="Birren B."/>
        </authorList>
    </citation>
    <scope>NUCLEOTIDE SEQUENCE [LARGE SCALE GENOMIC DNA]</scope>
    <source>
        <strain evidence="5">1-1 BBBD Race 1</strain>
    </source>
</reference>
<feature type="compositionally biased region" description="Polar residues" evidence="3">
    <location>
        <begin position="10"/>
        <end position="23"/>
    </location>
</feature>
<feature type="compositionally biased region" description="Basic and acidic residues" evidence="3">
    <location>
        <begin position="498"/>
        <end position="515"/>
    </location>
</feature>
<feature type="compositionally biased region" description="Polar residues" evidence="3">
    <location>
        <begin position="35"/>
        <end position="57"/>
    </location>
</feature>
<dbReference type="VEuPathDB" id="FungiDB:PTTG_01695"/>
<evidence type="ECO:0000256" key="2">
    <source>
        <dbReference type="ARBA" id="ARBA00023242"/>
    </source>
</evidence>
<reference evidence="6" key="4">
    <citation type="submission" date="2025-05" db="UniProtKB">
        <authorList>
            <consortium name="EnsemblFungi"/>
        </authorList>
    </citation>
    <scope>IDENTIFICATION</scope>
    <source>
        <strain evidence="6">isolate 1-1 / race 1 (BBBD)</strain>
    </source>
</reference>
<dbReference type="GO" id="GO:0005634">
    <property type="term" value="C:nucleus"/>
    <property type="evidence" value="ECO:0007669"/>
    <property type="project" value="UniProtKB-SubCell"/>
</dbReference>
<evidence type="ECO:0000259" key="4">
    <source>
        <dbReference type="Pfam" id="PF07808"/>
    </source>
</evidence>
<dbReference type="EMBL" id="ADAS02000005">
    <property type="protein sequence ID" value="OAV98749.1"/>
    <property type="molecule type" value="Genomic_DNA"/>
</dbReference>
<organism evidence="5">
    <name type="scientific">Puccinia triticina (isolate 1-1 / race 1 (BBBD))</name>
    <name type="common">Brown leaf rust fungus</name>
    <dbReference type="NCBI Taxonomy" id="630390"/>
    <lineage>
        <taxon>Eukaryota</taxon>
        <taxon>Fungi</taxon>
        <taxon>Dikarya</taxon>
        <taxon>Basidiomycota</taxon>
        <taxon>Pucciniomycotina</taxon>
        <taxon>Pucciniomycetes</taxon>
        <taxon>Pucciniales</taxon>
        <taxon>Pucciniaceae</taxon>
        <taxon>Puccinia</taxon>
    </lineage>
</organism>
<dbReference type="InterPro" id="IPR039896">
    <property type="entry name" value="Red-like"/>
</dbReference>
<dbReference type="InterPro" id="IPR012916">
    <property type="entry name" value="RED_N"/>
</dbReference>
<gene>
    <name evidence="5" type="ORF">PTTG_01695</name>
</gene>
<feature type="region of interest" description="Disordered" evidence="3">
    <location>
        <begin position="174"/>
        <end position="201"/>
    </location>
</feature>
<dbReference type="Pfam" id="PF07808">
    <property type="entry name" value="RED_N"/>
    <property type="match status" value="1"/>
</dbReference>
<feature type="domain" description="RED-like N-terminal" evidence="4">
    <location>
        <begin position="80"/>
        <end position="199"/>
    </location>
</feature>
<feature type="compositionally biased region" description="Basic residues" evidence="3">
    <location>
        <begin position="248"/>
        <end position="261"/>
    </location>
</feature>
<evidence type="ECO:0000256" key="3">
    <source>
        <dbReference type="SAM" id="MobiDB-lite"/>
    </source>
</evidence>
<evidence type="ECO:0000313" key="7">
    <source>
        <dbReference type="Proteomes" id="UP000005240"/>
    </source>
</evidence>